<proteinExistence type="predicted"/>
<sequence length="82" mass="8668">MALMIFLGTVGSNFAPVGCRPAASVSAPTGCSPDDDIPDIRFSPPGNLSFQKSSVRVRALPSRCCRWHRAANFTTLLRGGCG</sequence>
<dbReference type="EnsemblMetazoa" id="ASIC020574-RA">
    <property type="protein sequence ID" value="ASIC020574-PA"/>
    <property type="gene ID" value="ASIC020574"/>
</dbReference>
<reference evidence="2" key="2">
    <citation type="submission" date="2020-05" db="UniProtKB">
        <authorList>
            <consortium name="EnsemblMetazoa"/>
        </authorList>
    </citation>
    <scope>IDENTIFICATION</scope>
</reference>
<dbReference type="EMBL" id="ATLV01025277">
    <property type="status" value="NOT_ANNOTATED_CDS"/>
    <property type="molecule type" value="Genomic_DNA"/>
</dbReference>
<reference evidence="1 3" key="1">
    <citation type="journal article" date="2014" name="BMC Genomics">
        <title>Genome sequence of Anopheles sinensis provides insight into genetics basis of mosquito competence for malaria parasites.</title>
        <authorList>
            <person name="Zhou D."/>
            <person name="Zhang D."/>
            <person name="Ding G."/>
            <person name="Shi L."/>
            <person name="Hou Q."/>
            <person name="Ye Y."/>
            <person name="Xu Y."/>
            <person name="Zhou H."/>
            <person name="Xiong C."/>
            <person name="Li S."/>
            <person name="Yu J."/>
            <person name="Hong S."/>
            <person name="Yu X."/>
            <person name="Zou P."/>
            <person name="Chen C."/>
            <person name="Chang X."/>
            <person name="Wang W."/>
            <person name="Lv Y."/>
            <person name="Sun Y."/>
            <person name="Ma L."/>
            <person name="Shen B."/>
            <person name="Zhu C."/>
        </authorList>
    </citation>
    <scope>NUCLEOTIDE SEQUENCE [LARGE SCALE GENOMIC DNA]</scope>
</reference>
<dbReference type="VEuPathDB" id="VectorBase:ASIC020574"/>
<name>A0A084WQ70_ANOSI</name>
<protein>
    <submittedName>
        <fullName evidence="1">Uncharacterized protein LOC100621442</fullName>
    </submittedName>
</protein>
<keyword evidence="3" id="KW-1185">Reference proteome</keyword>
<dbReference type="Proteomes" id="UP000030765">
    <property type="component" value="Unassembled WGS sequence"/>
</dbReference>
<evidence type="ECO:0000313" key="1">
    <source>
        <dbReference type="EMBL" id="KFB52364.1"/>
    </source>
</evidence>
<accession>A0A084WQ70</accession>
<evidence type="ECO:0000313" key="3">
    <source>
        <dbReference type="Proteomes" id="UP000030765"/>
    </source>
</evidence>
<dbReference type="AlphaFoldDB" id="A0A084WQ70"/>
<dbReference type="EMBL" id="KE525379">
    <property type="protein sequence ID" value="KFB52364.1"/>
    <property type="molecule type" value="Genomic_DNA"/>
</dbReference>
<evidence type="ECO:0000313" key="2">
    <source>
        <dbReference type="EnsemblMetazoa" id="ASIC020574-PA"/>
    </source>
</evidence>
<organism evidence="1">
    <name type="scientific">Anopheles sinensis</name>
    <name type="common">Mosquito</name>
    <dbReference type="NCBI Taxonomy" id="74873"/>
    <lineage>
        <taxon>Eukaryota</taxon>
        <taxon>Metazoa</taxon>
        <taxon>Ecdysozoa</taxon>
        <taxon>Arthropoda</taxon>
        <taxon>Hexapoda</taxon>
        <taxon>Insecta</taxon>
        <taxon>Pterygota</taxon>
        <taxon>Neoptera</taxon>
        <taxon>Endopterygota</taxon>
        <taxon>Diptera</taxon>
        <taxon>Nematocera</taxon>
        <taxon>Culicoidea</taxon>
        <taxon>Culicidae</taxon>
        <taxon>Anophelinae</taxon>
        <taxon>Anopheles</taxon>
    </lineage>
</organism>
<gene>
    <name evidence="1" type="ORF">ZHAS_00020574</name>
</gene>